<organism evidence="1 2">
    <name type="scientific">Enterobacter cloacae subsp. cloacae (strain ATCC 13047 / DSM 30054 / NBRC 13535 / NCTC 10005 / WDCM 00083 / NCDC 279-56)</name>
    <dbReference type="NCBI Taxonomy" id="716541"/>
    <lineage>
        <taxon>Bacteria</taxon>
        <taxon>Pseudomonadati</taxon>
        <taxon>Pseudomonadota</taxon>
        <taxon>Gammaproteobacteria</taxon>
        <taxon>Enterobacterales</taxon>
        <taxon>Enterobacteriaceae</taxon>
        <taxon>Enterobacter</taxon>
        <taxon>Enterobacter cloacae complex</taxon>
    </lineage>
</organism>
<dbReference type="HOGENOM" id="CLU_3215702_0_0_6"/>
<protein>
    <submittedName>
        <fullName evidence="1">Uncharacterized protein</fullName>
    </submittedName>
</protein>
<dbReference type="AlphaFoldDB" id="A0A0H3CU03"/>
<keyword evidence="1" id="KW-0614">Plasmid</keyword>
<dbReference type="Proteomes" id="UP000002363">
    <property type="component" value="Plasmid pECL_B"/>
</dbReference>
<dbReference type="EnsemblBacteria" id="ADF65017">
    <property type="protein sequence ID" value="ADF65017"/>
    <property type="gene ID" value="ECL_B055"/>
</dbReference>
<evidence type="ECO:0000313" key="2">
    <source>
        <dbReference type="Proteomes" id="UP000002363"/>
    </source>
</evidence>
<accession>A0A0H3CU03</accession>
<sequence length="44" mass="5116">MSEGNKCRIAVPIMVADACEKLRTNTFWLLFDFESWSVSAMNFR</sequence>
<proteinExistence type="predicted"/>
<gene>
    <name evidence="1" type="ordered locus">ECL_B055</name>
</gene>
<geneLocation type="plasmid" evidence="1 2">
    <name>pECL_B</name>
</geneLocation>
<name>A0A0H3CU03_ENTCC</name>
<dbReference type="KEGG" id="enc:ECL_B055"/>
<evidence type="ECO:0000313" key="1">
    <source>
        <dbReference type="EMBL" id="ADF65017.1"/>
    </source>
</evidence>
<reference evidence="1 2" key="1">
    <citation type="journal article" date="2010" name="J. Bacteriol.">
        <title>Complete genome sequence of Enterobacter cloacae subsp. cloacae type strain ATCC 13047.</title>
        <authorList>
            <person name="Ren Y."/>
            <person name="Ren Y."/>
            <person name="Zhou Z."/>
            <person name="Guo X."/>
            <person name="Li Y."/>
            <person name="Feng L."/>
            <person name="Wang L."/>
        </authorList>
    </citation>
    <scope>NUCLEOTIDE SEQUENCE [LARGE SCALE GENOMIC DNA]</scope>
    <source>
        <strain evidence="1">ATCC 13047</strain>
        <plasmid evidence="1 2">pECL_B</plasmid>
    </source>
</reference>
<keyword evidence="2" id="KW-1185">Reference proteome</keyword>
<dbReference type="EMBL" id="CP001920">
    <property type="protein sequence ID" value="ADF65017.1"/>
    <property type="molecule type" value="Genomic_DNA"/>
</dbReference>